<dbReference type="EMBL" id="AP019400">
    <property type="protein sequence ID" value="BBI30918.1"/>
    <property type="molecule type" value="Genomic_DNA"/>
</dbReference>
<sequence>MNIPSAVQPKLTPIYQCHSKVREVLRSVNDHLHQLCGKYADRLVKVETVDGDVFEGHIVHCDRGILYLNLSNEGYVRAFFPGFPNPNAKSNVVLPLVLFNLLAISLL</sequence>
<dbReference type="OrthoDB" id="2666278at2"/>
<keyword evidence="2" id="KW-1185">Reference proteome</keyword>
<reference evidence="1 2" key="1">
    <citation type="submission" date="2019-01" db="EMBL/GenBank/DDBJ databases">
        <title>Complete genome sequence of Cohnella hallensis HS21 isolated from Korean fir (Abies koreana) rhizospheric soil.</title>
        <authorList>
            <person name="Jiang L."/>
            <person name="Kang S.W."/>
            <person name="Kim S."/>
            <person name="Jung J."/>
            <person name="Kim C.Y."/>
            <person name="Kim D.H."/>
            <person name="Kim S.W."/>
            <person name="Lee J."/>
        </authorList>
    </citation>
    <scope>NUCLEOTIDE SEQUENCE [LARGE SCALE GENOMIC DNA]</scope>
    <source>
        <strain evidence="1 2">HS21</strain>
    </source>
</reference>
<organism evidence="1 2">
    <name type="scientific">Cohnella abietis</name>
    <dbReference type="NCBI Taxonomy" id="2507935"/>
    <lineage>
        <taxon>Bacteria</taxon>
        <taxon>Bacillati</taxon>
        <taxon>Bacillota</taxon>
        <taxon>Bacilli</taxon>
        <taxon>Bacillales</taxon>
        <taxon>Paenibacillaceae</taxon>
        <taxon>Cohnella</taxon>
    </lineage>
</organism>
<accession>A0A3T1CYL7</accession>
<dbReference type="AlphaFoldDB" id="A0A3T1CYL7"/>
<gene>
    <name evidence="1" type="ORF">KCTCHS21_03170</name>
</gene>
<dbReference type="KEGG" id="cohn:KCTCHS21_03170"/>
<name>A0A3T1CYL7_9BACL</name>
<evidence type="ECO:0000313" key="1">
    <source>
        <dbReference type="EMBL" id="BBI30918.1"/>
    </source>
</evidence>
<dbReference type="Proteomes" id="UP000289856">
    <property type="component" value="Chromosome"/>
</dbReference>
<evidence type="ECO:0000313" key="2">
    <source>
        <dbReference type="Proteomes" id="UP000289856"/>
    </source>
</evidence>
<proteinExistence type="predicted"/>
<protein>
    <submittedName>
        <fullName evidence="1">Uncharacterized protein</fullName>
    </submittedName>
</protein>